<evidence type="ECO:0000256" key="4">
    <source>
        <dbReference type="ARBA" id="ARBA00023180"/>
    </source>
</evidence>
<feature type="domain" description="ABC transporter" evidence="7">
    <location>
        <begin position="61"/>
        <end position="284"/>
    </location>
</feature>
<dbReference type="PANTHER" id="PTHR45136:SF2">
    <property type="entry name" value="ABC TRANSPORTER DOMAIN-CONTAINING PROTEIN"/>
    <property type="match status" value="1"/>
</dbReference>
<dbReference type="InterPro" id="IPR027417">
    <property type="entry name" value="P-loop_NTPase"/>
</dbReference>
<keyword evidence="6" id="KW-0732">Signal</keyword>
<dbReference type="PANTHER" id="PTHR45136">
    <property type="entry name" value="ABC TRANSPORTER DOMAIN-CONTAINING PROTEIN"/>
    <property type="match status" value="1"/>
</dbReference>
<gene>
    <name evidence="8" type="ORF">ZIOFF_070390</name>
</gene>
<feature type="transmembrane region" description="Helical" evidence="5">
    <location>
        <begin position="807"/>
        <end position="828"/>
    </location>
</feature>
<dbReference type="InterPro" id="IPR003439">
    <property type="entry name" value="ABC_transporter-like_ATP-bd"/>
</dbReference>
<name>A0A8J5EDJ8_ZINOF</name>
<dbReference type="GO" id="GO:0005524">
    <property type="term" value="F:ATP binding"/>
    <property type="evidence" value="ECO:0007669"/>
    <property type="project" value="InterPro"/>
</dbReference>
<feature type="transmembrane region" description="Helical" evidence="5">
    <location>
        <begin position="433"/>
        <end position="454"/>
    </location>
</feature>
<feature type="transmembrane region" description="Helical" evidence="5">
    <location>
        <begin position="530"/>
        <end position="550"/>
    </location>
</feature>
<feature type="transmembrane region" description="Helical" evidence="5">
    <location>
        <begin position="488"/>
        <end position="510"/>
    </location>
</feature>
<feature type="signal peptide" evidence="6">
    <location>
        <begin position="1"/>
        <end position="16"/>
    </location>
</feature>
<reference evidence="8 9" key="1">
    <citation type="submission" date="2020-08" db="EMBL/GenBank/DDBJ databases">
        <title>Plant Genome Project.</title>
        <authorList>
            <person name="Zhang R.-G."/>
        </authorList>
    </citation>
    <scope>NUCLEOTIDE SEQUENCE [LARGE SCALE GENOMIC DNA]</scope>
    <source>
        <tissue evidence="8">Rhizome</tissue>
    </source>
</reference>
<dbReference type="EMBL" id="JACMSC010000020">
    <property type="protein sequence ID" value="KAG6472912.1"/>
    <property type="molecule type" value="Genomic_DNA"/>
</dbReference>
<protein>
    <recommendedName>
        <fullName evidence="7">ABC transporter domain-containing protein</fullName>
    </recommendedName>
</protein>
<keyword evidence="9" id="KW-1185">Reference proteome</keyword>
<dbReference type="GO" id="GO:0016887">
    <property type="term" value="F:ATP hydrolysis activity"/>
    <property type="evidence" value="ECO:0007669"/>
    <property type="project" value="InterPro"/>
</dbReference>
<comment type="caution">
    <text evidence="8">The sequence shown here is derived from an EMBL/GenBank/DDBJ whole genome shotgun (WGS) entry which is preliminary data.</text>
</comment>
<evidence type="ECO:0000313" key="9">
    <source>
        <dbReference type="Proteomes" id="UP000734854"/>
    </source>
</evidence>
<feature type="transmembrane region" description="Helical" evidence="5">
    <location>
        <begin position="391"/>
        <end position="413"/>
    </location>
</feature>
<dbReference type="PROSITE" id="PS50893">
    <property type="entry name" value="ABC_TRANSPORTER_2"/>
    <property type="match status" value="1"/>
</dbReference>
<feature type="transmembrane region" description="Helical" evidence="5">
    <location>
        <begin position="1144"/>
        <end position="1166"/>
    </location>
</feature>
<feature type="transmembrane region" description="Helical" evidence="5">
    <location>
        <begin position="849"/>
        <end position="874"/>
    </location>
</feature>
<evidence type="ECO:0000256" key="2">
    <source>
        <dbReference type="ARBA" id="ARBA00022448"/>
    </source>
</evidence>
<keyword evidence="4" id="KW-0325">Glycoprotein</keyword>
<accession>A0A8J5EDJ8</accession>
<keyword evidence="5" id="KW-1133">Transmembrane helix</keyword>
<evidence type="ECO:0000256" key="6">
    <source>
        <dbReference type="SAM" id="SignalP"/>
    </source>
</evidence>
<sequence length="1437" mass="158106">MVLLAILIIMYSRILMELVEKMRRDLPKGWHGGRAMRVLHPHTWLGLSNLKYFSEVSSVSKRILEVIRRVPKIDSSNLNGDALEYLSGNVEFRNVDADCGVGGRQWVKKVDGDCVVRAVLRPAYRRDYARRESHQEAVAQMVEIADRAGEPRVRSVCLYCLGRKKPLWRSDGRKEWRLHVGERGVHMSDDQKQKITIARAVLKSPKILLLDEATSALDFESERIVQEALDLSSIGRTAIVVAHRLSTIRHTDVIAVVQDSRVLEIDSHDHLIYRSDGLYSSLVRLQRTTAHLPEGETSGAALGSSGIMSRRLSPTSPNSFGRSIALASPEDNPDDNTGIAIFSSAPSRAASQVSVYPSSCSTSLVKMSSPSSTSFPSLQSIFSHRDMVDTLLMILGFVSVVGNRLAIPAFFMFTRINFNDMCQGSIEVVNENVIYLVYLAGDSFLASFMVSVYPSSCSTPLVKMNSPSSTSLPSLQSIFSHRDMVGTLLMILGFVGVVGNRLAIPAFFMFPRINFNDMCQGSIEVVNENVIYLVYLAGGSFLASFMGLLLDKNRGAAGIANASAVSYSCSLRLRESSSRVASKATSPIDLFFSVPSPHGDMVDTLPMILGFVGAFDDGLAIPAFFMFARIIFNDMGQGSIEVVNGNVIYLVHLAGGSFLASFMGLLLDENRGATGIVNASAVSYSCSLRLTESSSRVASKATSPIDLLLLCTIPYRFCSPSVSVYPSSCSTPLVKMSSPSSTYFPSLQSIFSHGDIVDTLPMNLGFVGAFGNGLAIPAFFMFARIIFNDMGQGSIEVVNEVSFSQVSEYRFCFPSVSMYLSICSTLLVKMSSPSSTYFPSLQSIFSHANMVDTLLMILGFVGDGLAIPAFFMFARIMFNDRVKLLSIVYGGQLLYENRVSEYRFCSPSFSVYPSSCSTSLVKMSSPSSTSFPSLQSIFRHGDMVDTLLMILGFVGAVGDGLAIPSFFMFARIIFNDMGQCSIEAVNEGSDRHCECERGILELFSPVERVLLTSCFQGDISHRSSSLYLPFSVYPSSCSMSLVKMSSPSSTSFPSLQSIFNHGDMVDMLMMILGFVGAVGDGLAIPAFFMFARIIFNDMGQGSIEAVNEFQSTCCSTPVKMSSLVFTSFPSLQSIFSHGDMVDTLLMILGFVGAVRDGLAIPIFFMFTRVIFNDMGQGSIEAVNEIVIYLVYLADGNFLASFMAEDLVLEKVISGAADGTKDEATRVDPTLVYVGDPPLRQLLEEEVDVLDPVEMRMKLEFARAALNRSERECRILQKKEFLIWCKEDVAVLNSAEIDTEIIENERGQKLGNAGRKSIGMKFCIFRNEAWLNLDFDAVFPSNLNCSVISVTFESVGMAELLSEMLLLMYKWSIKNSKMTSILDTELRDADDIDFKISIQLNNRLSFNRFQISETMIVISAQFGECKLLKLLKSGQFAY</sequence>
<feature type="chain" id="PRO_5035313529" description="ABC transporter domain-containing protein" evidence="6">
    <location>
        <begin position="17"/>
        <end position="1437"/>
    </location>
</feature>
<dbReference type="Gene3D" id="3.40.50.300">
    <property type="entry name" value="P-loop containing nucleotide triphosphate hydrolases"/>
    <property type="match status" value="1"/>
</dbReference>
<proteinExistence type="inferred from homology"/>
<evidence type="ECO:0000313" key="8">
    <source>
        <dbReference type="EMBL" id="KAG6472912.1"/>
    </source>
</evidence>
<comment type="similarity">
    <text evidence="1">Belongs to the ABC transporter superfamily. ABCB family. Multidrug resistance exporter (TC 3.A.1.201) subfamily.</text>
</comment>
<feature type="transmembrane region" description="Helical" evidence="5">
    <location>
        <begin position="647"/>
        <end position="667"/>
    </location>
</feature>
<feature type="transmembrane region" description="Helical" evidence="5">
    <location>
        <begin position="947"/>
        <end position="969"/>
    </location>
</feature>
<feature type="transmembrane region" description="Helical" evidence="5">
    <location>
        <begin position="1068"/>
        <end position="1095"/>
    </location>
</feature>
<evidence type="ECO:0000256" key="1">
    <source>
        <dbReference type="ARBA" id="ARBA00007577"/>
    </source>
</evidence>
<dbReference type="Pfam" id="PF00005">
    <property type="entry name" value="ABC_tran"/>
    <property type="match status" value="1"/>
</dbReference>
<keyword evidence="2" id="KW-0813">Transport</keyword>
<organism evidence="8 9">
    <name type="scientific">Zingiber officinale</name>
    <name type="common">Ginger</name>
    <name type="synonym">Amomum zingiber</name>
    <dbReference type="NCBI Taxonomy" id="94328"/>
    <lineage>
        <taxon>Eukaryota</taxon>
        <taxon>Viridiplantae</taxon>
        <taxon>Streptophyta</taxon>
        <taxon>Embryophyta</taxon>
        <taxon>Tracheophyta</taxon>
        <taxon>Spermatophyta</taxon>
        <taxon>Magnoliopsida</taxon>
        <taxon>Liliopsida</taxon>
        <taxon>Zingiberales</taxon>
        <taxon>Zingiberaceae</taxon>
        <taxon>Zingiber</taxon>
    </lineage>
</organism>
<keyword evidence="5" id="KW-0472">Membrane</keyword>
<keyword evidence="5" id="KW-0812">Transmembrane</keyword>
<dbReference type="Proteomes" id="UP000734854">
    <property type="component" value="Unassembled WGS sequence"/>
</dbReference>
<feature type="transmembrane region" description="Helical" evidence="5">
    <location>
        <begin position="608"/>
        <end position="632"/>
    </location>
</feature>
<feature type="transmembrane region" description="Helical" evidence="5">
    <location>
        <begin position="764"/>
        <end position="787"/>
    </location>
</feature>
<evidence type="ECO:0000259" key="7">
    <source>
        <dbReference type="PROSITE" id="PS50893"/>
    </source>
</evidence>
<dbReference type="SUPFAM" id="SSF52540">
    <property type="entry name" value="P-loop containing nucleoside triphosphate hydrolases"/>
    <property type="match status" value="1"/>
</dbReference>
<evidence type="ECO:0000256" key="3">
    <source>
        <dbReference type="ARBA" id="ARBA00022737"/>
    </source>
</evidence>
<keyword evidence="3" id="KW-0677">Repeat</keyword>
<evidence type="ECO:0000256" key="5">
    <source>
        <dbReference type="SAM" id="Phobius"/>
    </source>
</evidence>